<dbReference type="RefSeq" id="WP_115332713.1">
    <property type="nucleotide sequence ID" value="NZ_CAAAHP010000010.1"/>
</dbReference>
<keyword evidence="3" id="KW-1185">Reference proteome</keyword>
<dbReference type="AlphaFoldDB" id="A0A378KDL6"/>
<accession>A0A378KDL6</accession>
<gene>
    <name evidence="2" type="primary">ygaD_2</name>
    <name evidence="2" type="ORF">NCTC13316_03181</name>
</gene>
<evidence type="ECO:0000313" key="3">
    <source>
        <dbReference type="Proteomes" id="UP000254794"/>
    </source>
</evidence>
<feature type="domain" description="CinA C-terminal" evidence="1">
    <location>
        <begin position="2"/>
        <end position="151"/>
    </location>
</feature>
<evidence type="ECO:0000313" key="2">
    <source>
        <dbReference type="EMBL" id="STX81312.1"/>
    </source>
</evidence>
<dbReference type="SUPFAM" id="SSF142433">
    <property type="entry name" value="CinA-like"/>
    <property type="match status" value="1"/>
</dbReference>
<dbReference type="InterPro" id="IPR036653">
    <property type="entry name" value="CinA-like_C"/>
</dbReference>
<dbReference type="EMBL" id="UGOD01000003">
    <property type="protein sequence ID" value="STX81312.1"/>
    <property type="molecule type" value="Genomic_DNA"/>
</dbReference>
<name>A0A378KDL6_9GAMM</name>
<dbReference type="Pfam" id="PF02464">
    <property type="entry name" value="CinA"/>
    <property type="match status" value="1"/>
</dbReference>
<dbReference type="Proteomes" id="UP000254794">
    <property type="component" value="Unassembled WGS sequence"/>
</dbReference>
<reference evidence="2 3" key="1">
    <citation type="submission" date="2018-06" db="EMBL/GenBank/DDBJ databases">
        <authorList>
            <consortium name="Pathogen Informatics"/>
            <person name="Doyle S."/>
        </authorList>
    </citation>
    <scope>NUCLEOTIDE SEQUENCE [LARGE SCALE GENOMIC DNA]</scope>
    <source>
        <strain evidence="2 3">NCTC13316</strain>
    </source>
</reference>
<evidence type="ECO:0000259" key="1">
    <source>
        <dbReference type="Pfam" id="PF02464"/>
    </source>
</evidence>
<dbReference type="NCBIfam" id="TIGR00199">
    <property type="entry name" value="PncC_domain"/>
    <property type="match status" value="1"/>
</dbReference>
<organism evidence="2 3">
    <name type="scientific">Legionella busanensis</name>
    <dbReference type="NCBI Taxonomy" id="190655"/>
    <lineage>
        <taxon>Bacteria</taxon>
        <taxon>Pseudomonadati</taxon>
        <taxon>Pseudomonadota</taxon>
        <taxon>Gammaproteobacteria</taxon>
        <taxon>Legionellales</taxon>
        <taxon>Legionellaceae</taxon>
        <taxon>Legionella</taxon>
    </lineage>
</organism>
<dbReference type="Gene3D" id="3.90.950.20">
    <property type="entry name" value="CinA-like"/>
    <property type="match status" value="1"/>
</dbReference>
<sequence>MKNVINYLKQNHLILSTAESCTAGQVLAILANFEGCGQCIDVGYVVYSESAKKDILKVQQSTIERYTLTSEQVAREMACGAFYKSRANVVLATTGLTGEKPMDGIKPGTICFAWGFKEPKTTDIILFSETKIFEGERAKIQTLAAEYALLAIPSLHKNL</sequence>
<proteinExistence type="predicted"/>
<dbReference type="OrthoDB" id="9801454at2"/>
<protein>
    <submittedName>
        <fullName evidence="2">Putative 17.2kDa protein, CinA-related competence damage protein</fullName>
    </submittedName>
</protein>
<dbReference type="InterPro" id="IPR008136">
    <property type="entry name" value="CinA_C"/>
</dbReference>